<dbReference type="InterPro" id="IPR007110">
    <property type="entry name" value="Ig-like_dom"/>
</dbReference>
<keyword evidence="6" id="KW-1185">Reference proteome</keyword>
<evidence type="ECO:0000259" key="4">
    <source>
        <dbReference type="PROSITE" id="PS50835"/>
    </source>
</evidence>
<evidence type="ECO:0000256" key="2">
    <source>
        <dbReference type="ARBA" id="ARBA00023136"/>
    </source>
</evidence>
<sequence length="135" mass="15756">IYRILCVLYFLLEDSLTKKVEVQWVQSVVLPCQYSQPLEEMVTVKWRRLDLNPDIVHQRREGDDLESQNELFKGRTSMRPDAFDSSDFSLTLSELQLSDSGNYTCNKAVLVFLLNPEYTQFGLSSTFYRSLWGFP</sequence>
<dbReference type="GO" id="GO:0016020">
    <property type="term" value="C:membrane"/>
    <property type="evidence" value="ECO:0007669"/>
    <property type="project" value="UniProtKB-SubCell"/>
</dbReference>
<evidence type="ECO:0000256" key="3">
    <source>
        <dbReference type="ARBA" id="ARBA00023319"/>
    </source>
</evidence>
<dbReference type="Gene3D" id="2.60.40.10">
    <property type="entry name" value="Immunoglobulins"/>
    <property type="match status" value="1"/>
</dbReference>
<dbReference type="InterPro" id="IPR050504">
    <property type="entry name" value="IgSF_BTN/MOG"/>
</dbReference>
<evidence type="ECO:0000313" key="6">
    <source>
        <dbReference type="Proteomes" id="UP000261480"/>
    </source>
</evidence>
<reference evidence="5" key="1">
    <citation type="submission" date="2025-08" db="UniProtKB">
        <authorList>
            <consortium name="Ensembl"/>
        </authorList>
    </citation>
    <scope>IDENTIFICATION</scope>
</reference>
<accession>A0A3B3XVM5</accession>
<proteinExistence type="predicted"/>
<dbReference type="Ensembl" id="ENSPMET00000028446.1">
    <property type="protein sequence ID" value="ENSPMEP00000019144.1"/>
    <property type="gene ID" value="ENSPMEG00000022120.1"/>
</dbReference>
<dbReference type="InterPro" id="IPR013783">
    <property type="entry name" value="Ig-like_fold"/>
</dbReference>
<comment type="subcellular location">
    <subcellularLocation>
        <location evidence="1">Membrane</location>
    </subcellularLocation>
</comment>
<dbReference type="InterPro" id="IPR013106">
    <property type="entry name" value="Ig_V-set"/>
</dbReference>
<dbReference type="PANTHER" id="PTHR24100">
    <property type="entry name" value="BUTYROPHILIN"/>
    <property type="match status" value="1"/>
</dbReference>
<reference evidence="5" key="2">
    <citation type="submission" date="2025-09" db="UniProtKB">
        <authorList>
            <consortium name="Ensembl"/>
        </authorList>
    </citation>
    <scope>IDENTIFICATION</scope>
</reference>
<protein>
    <recommendedName>
        <fullName evidence="4">Ig-like domain-containing protein</fullName>
    </recommendedName>
</protein>
<dbReference type="SMART" id="SM00406">
    <property type="entry name" value="IGv"/>
    <property type="match status" value="1"/>
</dbReference>
<keyword evidence="3" id="KW-0393">Immunoglobulin domain</keyword>
<keyword evidence="2" id="KW-0472">Membrane</keyword>
<feature type="domain" description="Ig-like" evidence="4">
    <location>
        <begin position="26"/>
        <end position="105"/>
    </location>
</feature>
<dbReference type="Proteomes" id="UP000261480">
    <property type="component" value="Unplaced"/>
</dbReference>
<evidence type="ECO:0000313" key="5">
    <source>
        <dbReference type="Ensembl" id="ENSPMEP00000019144.1"/>
    </source>
</evidence>
<dbReference type="SUPFAM" id="SSF48726">
    <property type="entry name" value="Immunoglobulin"/>
    <property type="match status" value="1"/>
</dbReference>
<name>A0A3B3XVM5_9TELE</name>
<dbReference type="InterPro" id="IPR036179">
    <property type="entry name" value="Ig-like_dom_sf"/>
</dbReference>
<evidence type="ECO:0000256" key="1">
    <source>
        <dbReference type="ARBA" id="ARBA00004370"/>
    </source>
</evidence>
<dbReference type="PROSITE" id="PS50835">
    <property type="entry name" value="IG_LIKE"/>
    <property type="match status" value="1"/>
</dbReference>
<dbReference type="Pfam" id="PF07686">
    <property type="entry name" value="V-set"/>
    <property type="match status" value="1"/>
</dbReference>
<dbReference type="AlphaFoldDB" id="A0A3B3XVM5"/>
<organism evidence="5 6">
    <name type="scientific">Poecilia mexicana</name>
    <dbReference type="NCBI Taxonomy" id="48701"/>
    <lineage>
        <taxon>Eukaryota</taxon>
        <taxon>Metazoa</taxon>
        <taxon>Chordata</taxon>
        <taxon>Craniata</taxon>
        <taxon>Vertebrata</taxon>
        <taxon>Euteleostomi</taxon>
        <taxon>Actinopterygii</taxon>
        <taxon>Neopterygii</taxon>
        <taxon>Teleostei</taxon>
        <taxon>Neoteleostei</taxon>
        <taxon>Acanthomorphata</taxon>
        <taxon>Ovalentaria</taxon>
        <taxon>Atherinomorphae</taxon>
        <taxon>Cyprinodontiformes</taxon>
        <taxon>Poeciliidae</taxon>
        <taxon>Poeciliinae</taxon>
        <taxon>Poecilia</taxon>
    </lineage>
</organism>